<dbReference type="SUPFAM" id="SSF46785">
    <property type="entry name" value="Winged helix' DNA-binding domain"/>
    <property type="match status" value="1"/>
</dbReference>
<feature type="domain" description="Transcription regulator PadR N-terminal" evidence="2">
    <location>
        <begin position="38"/>
        <end position="106"/>
    </location>
</feature>
<dbReference type="Pfam" id="PF03551">
    <property type="entry name" value="PadR"/>
    <property type="match status" value="1"/>
</dbReference>
<evidence type="ECO:0000256" key="1">
    <source>
        <dbReference type="SAM" id="MobiDB-lite"/>
    </source>
</evidence>
<dbReference type="Gene3D" id="1.10.10.10">
    <property type="entry name" value="Winged helix-like DNA-binding domain superfamily/Winged helix DNA-binding domain"/>
    <property type="match status" value="1"/>
</dbReference>
<evidence type="ECO:0000313" key="3">
    <source>
        <dbReference type="EMBL" id="TYP79768.1"/>
    </source>
</evidence>
<dbReference type="InterPro" id="IPR036390">
    <property type="entry name" value="WH_DNA-bd_sf"/>
</dbReference>
<accession>A0A5S5CN24</accession>
<feature type="region of interest" description="Disordered" evidence="1">
    <location>
        <begin position="117"/>
        <end position="156"/>
    </location>
</feature>
<keyword evidence="4" id="KW-1185">Reference proteome</keyword>
<dbReference type="EMBL" id="VNHS01000001">
    <property type="protein sequence ID" value="TYP79768.1"/>
    <property type="molecule type" value="Genomic_DNA"/>
</dbReference>
<dbReference type="InterPro" id="IPR036388">
    <property type="entry name" value="WH-like_DNA-bd_sf"/>
</dbReference>
<protein>
    <submittedName>
        <fullName evidence="3">PadR family transcriptional regulator</fullName>
    </submittedName>
</protein>
<dbReference type="PANTHER" id="PTHR43252:SF2">
    <property type="entry name" value="TRANSCRIPTION REGULATOR, PADR-LIKE FAMILY"/>
    <property type="match status" value="1"/>
</dbReference>
<organism evidence="3 4">
    <name type="scientific">Paenibacillus methanolicus</name>
    <dbReference type="NCBI Taxonomy" id="582686"/>
    <lineage>
        <taxon>Bacteria</taxon>
        <taxon>Bacillati</taxon>
        <taxon>Bacillota</taxon>
        <taxon>Bacilli</taxon>
        <taxon>Bacillales</taxon>
        <taxon>Paenibacillaceae</taxon>
        <taxon>Paenibacillus</taxon>
    </lineage>
</organism>
<dbReference type="PANTHER" id="PTHR43252">
    <property type="entry name" value="TRANSCRIPTIONAL REGULATOR YQJI"/>
    <property type="match status" value="1"/>
</dbReference>
<feature type="compositionally biased region" description="Basic and acidic residues" evidence="1">
    <location>
        <begin position="117"/>
        <end position="127"/>
    </location>
</feature>
<evidence type="ECO:0000313" key="4">
    <source>
        <dbReference type="Proteomes" id="UP000323257"/>
    </source>
</evidence>
<dbReference type="Proteomes" id="UP000323257">
    <property type="component" value="Unassembled WGS sequence"/>
</dbReference>
<evidence type="ECO:0000259" key="2">
    <source>
        <dbReference type="Pfam" id="PF03551"/>
    </source>
</evidence>
<proteinExistence type="predicted"/>
<name>A0A5S5CN24_9BACL</name>
<comment type="caution">
    <text evidence="3">The sequence shown here is derived from an EMBL/GenBank/DDBJ whole genome shotgun (WGS) entry which is preliminary data.</text>
</comment>
<gene>
    <name evidence="3" type="ORF">BCM02_101889</name>
</gene>
<dbReference type="RefSeq" id="WP_187434014.1">
    <property type="nucleotide sequence ID" value="NZ_VNHS01000001.1"/>
</dbReference>
<dbReference type="InterPro" id="IPR005149">
    <property type="entry name" value="Tscrpt_reg_PadR_N"/>
</dbReference>
<reference evidence="3 4" key="1">
    <citation type="submission" date="2019-07" db="EMBL/GenBank/DDBJ databases">
        <title>Genomic Encyclopedia of Type Strains, Phase III (KMG-III): the genomes of soil and plant-associated and newly described type strains.</title>
        <authorList>
            <person name="Whitman W."/>
        </authorList>
    </citation>
    <scope>NUCLEOTIDE SEQUENCE [LARGE SCALE GENOMIC DNA]</scope>
    <source>
        <strain evidence="3 4">BL24</strain>
    </source>
</reference>
<sequence length="204" mass="23007">MAMVWQEEERLFVHDGSERDSTGTGRRYFSRGGVKYALLELLMQSGMHGYQMMKALEEQSDGTYKPSAGTIYPTLQMLRDQGFVNASKVDGKKVFEITEEGKVYLQAEKELQQLQENEAKPAVRDEAEPPASEVGQEQPQEETPQRKRRLTPAGKELIHLMKAAEREALQDPAKAAMLRAALHGLRFSLRQILEEDRTDAGEAP</sequence>
<dbReference type="AlphaFoldDB" id="A0A5S5CN24"/>